<dbReference type="NCBIfam" id="NF033179">
    <property type="entry name" value="TnsA_like_Actin"/>
    <property type="match status" value="1"/>
</dbReference>
<gene>
    <name evidence="3" type="ORF">OG375_04225</name>
    <name evidence="2" type="ORF">OG375_21515</name>
</gene>
<dbReference type="EMBL" id="CP107941">
    <property type="protein sequence ID" value="WUI80515.1"/>
    <property type="molecule type" value="Genomic_DNA"/>
</dbReference>
<sequence>MAFEDVEPVRRFGWSKGQSHFAGWWWSATTGRHVAYESWLERDHAMLLDFDPDVVAIASQPFWLCWSDGARARRHAPDFFVRRADGVGVVIDVRADDRIESADEEAFEATGRACAEVGWDFRRLGVPAPVMTGNVRWLSRYRHPRCAGRPELASALRQACEKPRPLFEVASEIGERIAVLPVLFHLMWRRVLVADLGGEPLHAASMVTASVPE</sequence>
<evidence type="ECO:0000313" key="3">
    <source>
        <dbReference type="EMBL" id="WUI83583.1"/>
    </source>
</evidence>
<feature type="domain" description="TnsA endonuclease N-terminal" evidence="1">
    <location>
        <begin position="51"/>
        <end position="122"/>
    </location>
</feature>
<organism evidence="3 4">
    <name type="scientific">Micromonospora zamorensis</name>
    <dbReference type="NCBI Taxonomy" id="709883"/>
    <lineage>
        <taxon>Bacteria</taxon>
        <taxon>Bacillati</taxon>
        <taxon>Actinomycetota</taxon>
        <taxon>Actinomycetes</taxon>
        <taxon>Micromonosporales</taxon>
        <taxon>Micromonosporaceae</taxon>
        <taxon>Micromonospora</taxon>
    </lineage>
</organism>
<evidence type="ECO:0000313" key="4">
    <source>
        <dbReference type="Proteomes" id="UP001346877"/>
    </source>
</evidence>
<protein>
    <submittedName>
        <fullName evidence="3">TnsA-like heteromeric transposase endonuclease subunit</fullName>
    </submittedName>
</protein>
<dbReference type="Pfam" id="PF08722">
    <property type="entry name" value="Tn7_TnsA-like_N"/>
    <property type="match status" value="1"/>
</dbReference>
<proteinExistence type="predicted"/>
<dbReference type="RefSeq" id="WP_328366605.1">
    <property type="nucleotide sequence ID" value="NZ_CP107941.1"/>
</dbReference>
<dbReference type="InterPro" id="IPR014833">
    <property type="entry name" value="TnsA_N"/>
</dbReference>
<dbReference type="EMBL" id="CP107941">
    <property type="protein sequence ID" value="WUI83583.1"/>
    <property type="molecule type" value="Genomic_DNA"/>
</dbReference>
<dbReference type="Proteomes" id="UP001346877">
    <property type="component" value="Chromosome"/>
</dbReference>
<name>A0ABZ1PHI7_9ACTN</name>
<accession>A0ABZ1PHI7</accession>
<evidence type="ECO:0000313" key="2">
    <source>
        <dbReference type="EMBL" id="WUI80515.1"/>
    </source>
</evidence>
<evidence type="ECO:0000259" key="1">
    <source>
        <dbReference type="Pfam" id="PF08722"/>
    </source>
</evidence>
<keyword evidence="4" id="KW-1185">Reference proteome</keyword>
<reference evidence="3 4" key="1">
    <citation type="submission" date="2022-10" db="EMBL/GenBank/DDBJ databases">
        <title>The complete genomes of actinobacterial strains from the NBC collection.</title>
        <authorList>
            <person name="Joergensen T.S."/>
            <person name="Alvarez Arevalo M."/>
            <person name="Sterndorff E.B."/>
            <person name="Faurdal D."/>
            <person name="Vuksanovic O."/>
            <person name="Mourched A.-S."/>
            <person name="Charusanti P."/>
            <person name="Shaw S."/>
            <person name="Blin K."/>
            <person name="Weber T."/>
        </authorList>
    </citation>
    <scope>NUCLEOTIDE SEQUENCE [LARGE SCALE GENOMIC DNA]</scope>
    <source>
        <strain evidence="3 4">NBC_00396</strain>
    </source>
</reference>
<dbReference type="InterPro" id="IPR048000">
    <property type="entry name" value="TnsA-like"/>
</dbReference>